<keyword evidence="2" id="KW-0732">Signal</keyword>
<dbReference type="STRING" id="568860.SAMN05421811_110160"/>
<feature type="signal peptide" evidence="2">
    <location>
        <begin position="1"/>
        <end position="21"/>
    </location>
</feature>
<sequence length="522" mass="53939">MTRGLLLASLAAGTLVAPASASTAAAGVPVRLLPVSAPVPSSEEGPVIRAISVRPADPVVGPRGSVRLVIDVVAKGTSGKNGVTVKVEPGAPPGPVLASKPLPDEPPSDPTPAEQPDPEFPADPFGPGSSSDPSGSGSSAEHSRPGAPAEHSRRGAPAEHSRPGTSAEHSRRGAPAERYRPGSSPERSRPRVPAETADPEYPVEYSQLGLPDVNPELGFSAGPSGVTAAGELSGLADPVAQATPTVAATPAEDAAPTVAATPAAPTDSATPADPATQAELTAPDAPATPTDSTTPTAPTAPAAPAGSTDSPDSTGSTDSTPTESAVLAASSDLALASTAKHAGATSKARGPYLHLVPLTSAVVASPGARREADGWETWRFLPDKRLSRYYPTGTWTVAATARGKDGRTVTEYATFQFRRATRLSPVHVEKAGSGGAVRVRGSLTRVDPRGLTDYGPYGKQRLEVLWRQDWHSEWRQVAQTVTDAAGGFDTRIWGRPQGYWRVRFPGNTHYAAYTSRTRRTQR</sequence>
<evidence type="ECO:0000256" key="1">
    <source>
        <dbReference type="SAM" id="MobiDB-lite"/>
    </source>
</evidence>
<dbReference type="EMBL" id="FOHX01000010">
    <property type="protein sequence ID" value="SEU30945.1"/>
    <property type="molecule type" value="Genomic_DNA"/>
</dbReference>
<proteinExistence type="predicted"/>
<feature type="chain" id="PRO_5038705149" evidence="2">
    <location>
        <begin position="22"/>
        <end position="522"/>
    </location>
</feature>
<accession>A0A1I0KX29</accession>
<gene>
    <name evidence="3" type="ORF">SAMN05421811_110160</name>
</gene>
<reference evidence="3 4" key="1">
    <citation type="submission" date="2016-10" db="EMBL/GenBank/DDBJ databases">
        <authorList>
            <person name="de Groot N.N."/>
        </authorList>
    </citation>
    <scope>NUCLEOTIDE SEQUENCE [LARGE SCALE GENOMIC DNA]</scope>
    <source>
        <strain evidence="3 4">CGMCC 4.5598</strain>
    </source>
</reference>
<evidence type="ECO:0000256" key="2">
    <source>
        <dbReference type="SAM" id="SignalP"/>
    </source>
</evidence>
<dbReference type="RefSeq" id="WP_143082426.1">
    <property type="nucleotide sequence ID" value="NZ_FOHX01000010.1"/>
</dbReference>
<feature type="compositionally biased region" description="Low complexity" evidence="1">
    <location>
        <begin position="122"/>
        <end position="140"/>
    </location>
</feature>
<organism evidence="3 4">
    <name type="scientific">Nonomuraea wenchangensis</name>
    <dbReference type="NCBI Taxonomy" id="568860"/>
    <lineage>
        <taxon>Bacteria</taxon>
        <taxon>Bacillati</taxon>
        <taxon>Actinomycetota</taxon>
        <taxon>Actinomycetes</taxon>
        <taxon>Streptosporangiales</taxon>
        <taxon>Streptosporangiaceae</taxon>
        <taxon>Nonomuraea</taxon>
    </lineage>
</organism>
<feature type="compositionally biased region" description="Basic and acidic residues" evidence="1">
    <location>
        <begin position="150"/>
        <end position="180"/>
    </location>
</feature>
<dbReference type="OrthoDB" id="3515863at2"/>
<dbReference type="AlphaFoldDB" id="A0A1I0KX29"/>
<feature type="compositionally biased region" description="Low complexity" evidence="1">
    <location>
        <begin position="236"/>
        <end position="325"/>
    </location>
</feature>
<evidence type="ECO:0000313" key="3">
    <source>
        <dbReference type="EMBL" id="SEU30945.1"/>
    </source>
</evidence>
<feature type="compositionally biased region" description="Pro residues" evidence="1">
    <location>
        <begin position="104"/>
        <end position="121"/>
    </location>
</feature>
<dbReference type="Proteomes" id="UP000199361">
    <property type="component" value="Unassembled WGS sequence"/>
</dbReference>
<keyword evidence="4" id="KW-1185">Reference proteome</keyword>
<protein>
    <submittedName>
        <fullName evidence="3">Uncharacterized protein</fullName>
    </submittedName>
</protein>
<feature type="compositionally biased region" description="Low complexity" evidence="1">
    <location>
        <begin position="181"/>
        <end position="195"/>
    </location>
</feature>
<feature type="region of interest" description="Disordered" evidence="1">
    <location>
        <begin position="80"/>
        <end position="325"/>
    </location>
</feature>
<evidence type="ECO:0000313" key="4">
    <source>
        <dbReference type="Proteomes" id="UP000199361"/>
    </source>
</evidence>
<name>A0A1I0KX29_9ACTN</name>